<accession>A0A4C1U2K7</accession>
<feature type="signal peptide" evidence="1">
    <location>
        <begin position="1"/>
        <end position="16"/>
    </location>
</feature>
<gene>
    <name evidence="2" type="ORF">EVAR_13838_1</name>
</gene>
<proteinExistence type="predicted"/>
<reference evidence="2 3" key="1">
    <citation type="journal article" date="2019" name="Commun. Biol.">
        <title>The bagworm genome reveals a unique fibroin gene that provides high tensile strength.</title>
        <authorList>
            <person name="Kono N."/>
            <person name="Nakamura H."/>
            <person name="Ohtoshi R."/>
            <person name="Tomita M."/>
            <person name="Numata K."/>
            <person name="Arakawa K."/>
        </authorList>
    </citation>
    <scope>NUCLEOTIDE SEQUENCE [LARGE SCALE GENOMIC DNA]</scope>
</reference>
<evidence type="ECO:0000313" key="3">
    <source>
        <dbReference type="Proteomes" id="UP000299102"/>
    </source>
</evidence>
<organism evidence="2 3">
    <name type="scientific">Eumeta variegata</name>
    <name type="common">Bagworm moth</name>
    <name type="synonym">Eumeta japonica</name>
    <dbReference type="NCBI Taxonomy" id="151549"/>
    <lineage>
        <taxon>Eukaryota</taxon>
        <taxon>Metazoa</taxon>
        <taxon>Ecdysozoa</taxon>
        <taxon>Arthropoda</taxon>
        <taxon>Hexapoda</taxon>
        <taxon>Insecta</taxon>
        <taxon>Pterygota</taxon>
        <taxon>Neoptera</taxon>
        <taxon>Endopterygota</taxon>
        <taxon>Lepidoptera</taxon>
        <taxon>Glossata</taxon>
        <taxon>Ditrysia</taxon>
        <taxon>Tineoidea</taxon>
        <taxon>Psychidae</taxon>
        <taxon>Oiketicinae</taxon>
        <taxon>Eumeta</taxon>
    </lineage>
</organism>
<evidence type="ECO:0000313" key="2">
    <source>
        <dbReference type="EMBL" id="GBP20066.1"/>
    </source>
</evidence>
<comment type="caution">
    <text evidence="2">The sequence shown here is derived from an EMBL/GenBank/DDBJ whole genome shotgun (WGS) entry which is preliminary data.</text>
</comment>
<keyword evidence="1" id="KW-0732">Signal</keyword>
<dbReference type="AlphaFoldDB" id="A0A4C1U2K7"/>
<feature type="chain" id="PRO_5020023065" evidence="1">
    <location>
        <begin position="17"/>
        <end position="269"/>
    </location>
</feature>
<keyword evidence="3" id="KW-1185">Reference proteome</keyword>
<dbReference type="Proteomes" id="UP000299102">
    <property type="component" value="Unassembled WGS sequence"/>
</dbReference>
<dbReference type="EMBL" id="BGZK01000114">
    <property type="protein sequence ID" value="GBP20066.1"/>
    <property type="molecule type" value="Genomic_DNA"/>
</dbReference>
<protein>
    <submittedName>
        <fullName evidence="2">Uncharacterized protein</fullName>
    </submittedName>
</protein>
<evidence type="ECO:0000256" key="1">
    <source>
        <dbReference type="SAM" id="SignalP"/>
    </source>
</evidence>
<sequence length="269" mass="28953">MLKVLLMISFFTVMSAMQATSSVSGYVYVMPSKARERDRIYSGVALKPKKEEKKPLFRILYCQQLMRLEQEVDKKGQELIHRKVMNFVSMRMVSKTIQQSTVWVFQDEPKPAKVIRAKSTLKQMVARFMVRMDMGLQCHYRIVKQLNRSDTRPFITQKSLKHKNSSNIYVYVYIYIYGGGAAGGVEGGLAGTVSGLTEADGNTIGTVGSVPGADGSAVGGLVGAASYTVETVDSASKAADGLAGDLAGDVVGGFPGTVGGLSRAAGSLA</sequence>
<name>A0A4C1U2K7_EUMVA</name>